<reference evidence="2" key="1">
    <citation type="journal article" date="2023" name="Nat. Commun.">
        <title>Diploid and tetraploid genomes of Acorus and the evolution of monocots.</title>
        <authorList>
            <person name="Ma L."/>
            <person name="Liu K.W."/>
            <person name="Li Z."/>
            <person name="Hsiao Y.Y."/>
            <person name="Qi Y."/>
            <person name="Fu T."/>
            <person name="Tang G.D."/>
            <person name="Zhang D."/>
            <person name="Sun W.H."/>
            <person name="Liu D.K."/>
            <person name="Li Y."/>
            <person name="Chen G.Z."/>
            <person name="Liu X.D."/>
            <person name="Liao X.Y."/>
            <person name="Jiang Y.T."/>
            <person name="Yu X."/>
            <person name="Hao Y."/>
            <person name="Huang J."/>
            <person name="Zhao X.W."/>
            <person name="Ke S."/>
            <person name="Chen Y.Y."/>
            <person name="Wu W.L."/>
            <person name="Hsu J.L."/>
            <person name="Lin Y.F."/>
            <person name="Huang M.D."/>
            <person name="Li C.Y."/>
            <person name="Huang L."/>
            <person name="Wang Z.W."/>
            <person name="Zhao X."/>
            <person name="Zhong W.Y."/>
            <person name="Peng D.H."/>
            <person name="Ahmad S."/>
            <person name="Lan S."/>
            <person name="Zhang J.S."/>
            <person name="Tsai W.C."/>
            <person name="Van de Peer Y."/>
            <person name="Liu Z.J."/>
        </authorList>
    </citation>
    <scope>NUCLEOTIDE SEQUENCE</scope>
    <source>
        <strain evidence="2">CP</strain>
    </source>
</reference>
<sequence length="79" mass="8834">MNSSSQEEALKHLENAKMHFQEGLSARHKANEGAKLISKATRGKSASEKLSEDELLKFGARVAIQVTHIKLMSNHCHYM</sequence>
<keyword evidence="3" id="KW-1185">Reference proteome</keyword>
<proteinExistence type="predicted"/>
<evidence type="ECO:0000256" key="1">
    <source>
        <dbReference type="SAM" id="MobiDB-lite"/>
    </source>
</evidence>
<evidence type="ECO:0000313" key="2">
    <source>
        <dbReference type="EMBL" id="KAK1298480.1"/>
    </source>
</evidence>
<dbReference type="PANTHER" id="PTHR35478:SF1">
    <property type="entry name" value="ZINC FINGER FYVE DOMAIN-CONTAINING PROTEIN 26"/>
    <property type="match status" value="1"/>
</dbReference>
<protein>
    <submittedName>
        <fullName evidence="2">Uncharacterized protein</fullName>
    </submittedName>
</protein>
<reference evidence="2" key="2">
    <citation type="submission" date="2023-06" db="EMBL/GenBank/DDBJ databases">
        <authorList>
            <person name="Ma L."/>
            <person name="Liu K.-W."/>
            <person name="Li Z."/>
            <person name="Hsiao Y.-Y."/>
            <person name="Qi Y."/>
            <person name="Fu T."/>
            <person name="Tang G."/>
            <person name="Zhang D."/>
            <person name="Sun W.-H."/>
            <person name="Liu D.-K."/>
            <person name="Li Y."/>
            <person name="Chen G.-Z."/>
            <person name="Liu X.-D."/>
            <person name="Liao X.-Y."/>
            <person name="Jiang Y.-T."/>
            <person name="Yu X."/>
            <person name="Hao Y."/>
            <person name="Huang J."/>
            <person name="Zhao X.-W."/>
            <person name="Ke S."/>
            <person name="Chen Y.-Y."/>
            <person name="Wu W.-L."/>
            <person name="Hsu J.-L."/>
            <person name="Lin Y.-F."/>
            <person name="Huang M.-D."/>
            <person name="Li C.-Y."/>
            <person name="Huang L."/>
            <person name="Wang Z.-W."/>
            <person name="Zhao X."/>
            <person name="Zhong W.-Y."/>
            <person name="Peng D.-H."/>
            <person name="Ahmad S."/>
            <person name="Lan S."/>
            <person name="Zhang J.-S."/>
            <person name="Tsai W.-C."/>
            <person name="Van De Peer Y."/>
            <person name="Liu Z.-J."/>
        </authorList>
    </citation>
    <scope>NUCLEOTIDE SEQUENCE</scope>
    <source>
        <strain evidence="2">CP</strain>
        <tissue evidence="2">Leaves</tissue>
    </source>
</reference>
<organism evidence="2 3">
    <name type="scientific">Acorus calamus</name>
    <name type="common">Sweet flag</name>
    <dbReference type="NCBI Taxonomy" id="4465"/>
    <lineage>
        <taxon>Eukaryota</taxon>
        <taxon>Viridiplantae</taxon>
        <taxon>Streptophyta</taxon>
        <taxon>Embryophyta</taxon>
        <taxon>Tracheophyta</taxon>
        <taxon>Spermatophyta</taxon>
        <taxon>Magnoliopsida</taxon>
        <taxon>Liliopsida</taxon>
        <taxon>Acoraceae</taxon>
        <taxon>Acorus</taxon>
    </lineage>
</organism>
<evidence type="ECO:0000313" key="3">
    <source>
        <dbReference type="Proteomes" id="UP001180020"/>
    </source>
</evidence>
<accession>A0AAV9DB90</accession>
<comment type="caution">
    <text evidence="2">The sequence shown here is derived from an EMBL/GenBank/DDBJ whole genome shotgun (WGS) entry which is preliminary data.</text>
</comment>
<dbReference type="AlphaFoldDB" id="A0AAV9DB90"/>
<dbReference type="PANTHER" id="PTHR35478">
    <property type="entry name" value="ZINC FINGER FYVE DOMAIN PROTEIN"/>
    <property type="match status" value="1"/>
</dbReference>
<dbReference type="EMBL" id="JAUJYO010000014">
    <property type="protein sequence ID" value="KAK1298480.1"/>
    <property type="molecule type" value="Genomic_DNA"/>
</dbReference>
<feature type="region of interest" description="Disordered" evidence="1">
    <location>
        <begin position="24"/>
        <end position="49"/>
    </location>
</feature>
<gene>
    <name evidence="2" type="ORF">QJS10_CPB14g01204</name>
</gene>
<name>A0AAV9DB90_ACOCL</name>
<dbReference type="Proteomes" id="UP001180020">
    <property type="component" value="Unassembled WGS sequence"/>
</dbReference>